<dbReference type="Proteomes" id="UP000812966">
    <property type="component" value="Unassembled WGS sequence"/>
</dbReference>
<comment type="caution">
    <text evidence="1">The sequence shown here is derived from an EMBL/GenBank/DDBJ whole genome shotgun (WGS) entry which is preliminary data.</text>
</comment>
<name>A0A8K0NRU8_9TREE</name>
<evidence type="ECO:0000313" key="2">
    <source>
        <dbReference type="Proteomes" id="UP000812966"/>
    </source>
</evidence>
<accession>A0A8K0NRU8</accession>
<dbReference type="EMBL" id="JABELV010000028">
    <property type="protein sequence ID" value="KAG7562636.1"/>
    <property type="molecule type" value="Genomic_DNA"/>
</dbReference>
<gene>
    <name evidence="1" type="ORF">FFLO_01903</name>
</gene>
<organism evidence="1 2">
    <name type="scientific">Filobasidium floriforme</name>
    <dbReference type="NCBI Taxonomy" id="5210"/>
    <lineage>
        <taxon>Eukaryota</taxon>
        <taxon>Fungi</taxon>
        <taxon>Dikarya</taxon>
        <taxon>Basidiomycota</taxon>
        <taxon>Agaricomycotina</taxon>
        <taxon>Tremellomycetes</taxon>
        <taxon>Filobasidiales</taxon>
        <taxon>Filobasidiaceae</taxon>
        <taxon>Filobasidium</taxon>
    </lineage>
</organism>
<sequence length="244" mass="27592">MTSSVRTYLRAKGDREIVQGLSPSPPFPSPNARAFPTAHGPRLSLHPRIPVRSATLNAPARQKAEINARLVQWSFRVALRRDRGPRHRMVHANRWGMRFDIADSTTDMPDIISTTLESHKQVELMKLVGSAVAYAFNHSRMHSSVEPDLALSPRQTNRVLAFDLPGRIRVSRVRDQRRIGIPQFRKSINPSEIVFPPPPAWAAAQLIRFIFAAFRSRRRSHGLPSNAFQRASMITTPLKPDRFG</sequence>
<reference evidence="1" key="1">
    <citation type="submission" date="2020-04" db="EMBL/GenBank/DDBJ databases">
        <title>Analysis of mating type loci in Filobasidium floriforme.</title>
        <authorList>
            <person name="Nowrousian M."/>
        </authorList>
    </citation>
    <scope>NUCLEOTIDE SEQUENCE</scope>
    <source>
        <strain evidence="1">CBS 6242</strain>
    </source>
</reference>
<keyword evidence="2" id="KW-1185">Reference proteome</keyword>
<evidence type="ECO:0000313" key="1">
    <source>
        <dbReference type="EMBL" id="KAG7562636.1"/>
    </source>
</evidence>
<protein>
    <submittedName>
        <fullName evidence="1">Uncharacterized protein</fullName>
    </submittedName>
</protein>
<dbReference type="AlphaFoldDB" id="A0A8K0NRU8"/>
<proteinExistence type="predicted"/>